<keyword evidence="1" id="KW-0472">Membrane</keyword>
<keyword evidence="1" id="KW-0812">Transmembrane</keyword>
<comment type="caution">
    <text evidence="2">The sequence shown here is derived from an EMBL/GenBank/DDBJ whole genome shotgun (WGS) entry which is preliminary data.</text>
</comment>
<reference evidence="2 3" key="1">
    <citation type="submission" date="2016-12" db="EMBL/GenBank/DDBJ databases">
        <title>Diversity of luminous bacteria.</title>
        <authorList>
            <person name="Yoshizawa S."/>
            <person name="Kogure K."/>
        </authorList>
    </citation>
    <scope>NUCLEOTIDE SEQUENCE [LARGE SCALE GENOMIC DNA]</scope>
    <source>
        <strain evidence="2 3">ATCC 33715</strain>
    </source>
</reference>
<evidence type="ECO:0000313" key="2">
    <source>
        <dbReference type="EMBL" id="PQJ84470.1"/>
    </source>
</evidence>
<gene>
    <name evidence="2" type="ORF">BTO22_13150</name>
</gene>
<dbReference type="EMBL" id="MSCO01000002">
    <property type="protein sequence ID" value="PQJ84470.1"/>
    <property type="molecule type" value="Genomic_DNA"/>
</dbReference>
<proteinExistence type="predicted"/>
<dbReference type="AlphaFoldDB" id="A0A2S7X2M0"/>
<feature type="transmembrane region" description="Helical" evidence="1">
    <location>
        <begin position="6"/>
        <end position="24"/>
    </location>
</feature>
<evidence type="ECO:0008006" key="4">
    <source>
        <dbReference type="Google" id="ProtNLM"/>
    </source>
</evidence>
<evidence type="ECO:0000313" key="3">
    <source>
        <dbReference type="Proteomes" id="UP000239263"/>
    </source>
</evidence>
<keyword evidence="1" id="KW-1133">Transmembrane helix</keyword>
<dbReference type="Proteomes" id="UP000239263">
    <property type="component" value="Unassembled WGS sequence"/>
</dbReference>
<sequence>MFENLYPFIGVVIGALLAGGFQYLNTKKQLQNDIQKLRTQIIADKKKSSYELKSKYLLEWLPELIYLADPEAHAKFDYQKTLQLVHKIQLILNPEQCRLEAELNNAVSNLASLIQSAICDKPDNYHLLGGQDIVIKAGRNVLKKFS</sequence>
<protein>
    <recommendedName>
        <fullName evidence="4">DUF2489 domain-containing protein</fullName>
    </recommendedName>
</protein>
<dbReference type="RefSeq" id="WP_105055923.1">
    <property type="nucleotide sequence ID" value="NZ_CAWNRT010000002.1"/>
</dbReference>
<evidence type="ECO:0000256" key="1">
    <source>
        <dbReference type="SAM" id="Phobius"/>
    </source>
</evidence>
<name>A0A2S7X2M0_9GAMM</name>
<organism evidence="2 3">
    <name type="scientific">Aliivibrio sifiae</name>
    <dbReference type="NCBI Taxonomy" id="566293"/>
    <lineage>
        <taxon>Bacteria</taxon>
        <taxon>Pseudomonadati</taxon>
        <taxon>Pseudomonadota</taxon>
        <taxon>Gammaproteobacteria</taxon>
        <taxon>Vibrionales</taxon>
        <taxon>Vibrionaceae</taxon>
        <taxon>Aliivibrio</taxon>
    </lineage>
</organism>
<accession>A0A2S7X2M0</accession>